<keyword evidence="4" id="KW-1185">Reference proteome</keyword>
<comment type="similarity">
    <text evidence="1">Belongs to the tpcK family.</text>
</comment>
<evidence type="ECO:0000256" key="1">
    <source>
        <dbReference type="ARBA" id="ARBA00005986"/>
    </source>
</evidence>
<name>A0AA38XGC2_9EURO</name>
<dbReference type="GO" id="GO:0016491">
    <property type="term" value="F:oxidoreductase activity"/>
    <property type="evidence" value="ECO:0007669"/>
    <property type="project" value="InterPro"/>
</dbReference>
<evidence type="ECO:0000259" key="2">
    <source>
        <dbReference type="Pfam" id="PF07110"/>
    </source>
</evidence>
<dbReference type="InterPro" id="IPR009799">
    <property type="entry name" value="EthD_dom"/>
</dbReference>
<evidence type="ECO:0000313" key="3">
    <source>
        <dbReference type="EMBL" id="KAJ9612968.1"/>
    </source>
</evidence>
<sequence length="142" mass="16721">MAEHEHLCLTISIYRKPAMTLKEFEDYMHSIHAVICADLMEQYGIVEYTQTHNSPETRSGIREFFADPTFAPFSDFDCVVQITFKKLDDFVRYRHDKYFEEVIMPDHANFVDIGRTTMTFGKKAWFVKGGKSQIHNHFLDKE</sequence>
<proteinExistence type="inferred from homology"/>
<organism evidence="3 4">
    <name type="scientific">Cladophialophora chaetospira</name>
    <dbReference type="NCBI Taxonomy" id="386627"/>
    <lineage>
        <taxon>Eukaryota</taxon>
        <taxon>Fungi</taxon>
        <taxon>Dikarya</taxon>
        <taxon>Ascomycota</taxon>
        <taxon>Pezizomycotina</taxon>
        <taxon>Eurotiomycetes</taxon>
        <taxon>Chaetothyriomycetidae</taxon>
        <taxon>Chaetothyriales</taxon>
        <taxon>Herpotrichiellaceae</taxon>
        <taxon>Cladophialophora</taxon>
    </lineage>
</organism>
<dbReference type="InterPro" id="IPR011008">
    <property type="entry name" value="Dimeric_a/b-barrel"/>
</dbReference>
<dbReference type="Pfam" id="PF07110">
    <property type="entry name" value="EthD"/>
    <property type="match status" value="1"/>
</dbReference>
<comment type="caution">
    <text evidence="3">The sequence shown here is derived from an EMBL/GenBank/DDBJ whole genome shotgun (WGS) entry which is preliminary data.</text>
</comment>
<reference evidence="3" key="1">
    <citation type="submission" date="2022-10" db="EMBL/GenBank/DDBJ databases">
        <title>Culturing micro-colonial fungi from biological soil crusts in the Mojave desert and describing Neophaeococcomyces mojavensis, and introducing the new genera and species Taxawa tesnikishii.</title>
        <authorList>
            <person name="Kurbessoian T."/>
            <person name="Stajich J.E."/>
        </authorList>
    </citation>
    <scope>NUCLEOTIDE SEQUENCE</scope>
    <source>
        <strain evidence="3">TK_41</strain>
    </source>
</reference>
<accession>A0AA38XGC2</accession>
<dbReference type="Proteomes" id="UP001172673">
    <property type="component" value="Unassembled WGS sequence"/>
</dbReference>
<dbReference type="SUPFAM" id="SSF54909">
    <property type="entry name" value="Dimeric alpha+beta barrel"/>
    <property type="match status" value="1"/>
</dbReference>
<feature type="domain" description="EthD" evidence="2">
    <location>
        <begin position="16"/>
        <end position="112"/>
    </location>
</feature>
<gene>
    <name evidence="3" type="ORF">H2200_002909</name>
</gene>
<evidence type="ECO:0000313" key="4">
    <source>
        <dbReference type="Proteomes" id="UP001172673"/>
    </source>
</evidence>
<protein>
    <recommendedName>
        <fullName evidence="2">EthD domain-containing protein</fullName>
    </recommendedName>
</protein>
<dbReference type="EMBL" id="JAPDRK010000004">
    <property type="protein sequence ID" value="KAJ9612968.1"/>
    <property type="molecule type" value="Genomic_DNA"/>
</dbReference>
<dbReference type="Gene3D" id="3.30.70.100">
    <property type="match status" value="1"/>
</dbReference>
<dbReference type="AlphaFoldDB" id="A0AA38XGC2"/>